<dbReference type="InterPro" id="IPR036388">
    <property type="entry name" value="WH-like_DNA-bd_sf"/>
</dbReference>
<keyword evidence="1" id="KW-0805">Transcription regulation</keyword>
<feature type="domain" description="HTH iclR-type" evidence="3">
    <location>
        <begin position="7"/>
        <end position="66"/>
    </location>
</feature>
<evidence type="ECO:0000313" key="5">
    <source>
        <dbReference type="Proteomes" id="UP001170379"/>
    </source>
</evidence>
<dbReference type="Gene3D" id="1.10.10.10">
    <property type="entry name" value="Winged helix-like DNA-binding domain superfamily/Winged helix DNA-binding domain"/>
    <property type="match status" value="1"/>
</dbReference>
<dbReference type="PROSITE" id="PS51077">
    <property type="entry name" value="HTH_ICLR"/>
    <property type="match status" value="1"/>
</dbReference>
<dbReference type="InterPro" id="IPR050707">
    <property type="entry name" value="HTH_MetabolicPath_Reg"/>
</dbReference>
<proteinExistence type="predicted"/>
<dbReference type="EMBL" id="PXVD01000019">
    <property type="protein sequence ID" value="MDJ1372025.1"/>
    <property type="molecule type" value="Genomic_DNA"/>
</dbReference>
<evidence type="ECO:0000256" key="2">
    <source>
        <dbReference type="ARBA" id="ARBA00023163"/>
    </source>
</evidence>
<protein>
    <submittedName>
        <fullName evidence="4">ArsR family transcriptional regulator</fullName>
    </submittedName>
</protein>
<dbReference type="InterPro" id="IPR036390">
    <property type="entry name" value="WH_DNA-bd_sf"/>
</dbReference>
<dbReference type="SUPFAM" id="SSF46785">
    <property type="entry name" value="Winged helix' DNA-binding domain"/>
    <property type="match status" value="1"/>
</dbReference>
<dbReference type="InterPro" id="IPR029016">
    <property type="entry name" value="GAF-like_dom_sf"/>
</dbReference>
<dbReference type="Pfam" id="PF09339">
    <property type="entry name" value="HTH_IclR"/>
    <property type="match status" value="1"/>
</dbReference>
<evidence type="ECO:0000259" key="3">
    <source>
        <dbReference type="PROSITE" id="PS51077"/>
    </source>
</evidence>
<evidence type="ECO:0000313" key="4">
    <source>
        <dbReference type="EMBL" id="MDJ1372025.1"/>
    </source>
</evidence>
<dbReference type="Proteomes" id="UP001170379">
    <property type="component" value="Unassembled WGS sequence"/>
</dbReference>
<dbReference type="SUPFAM" id="SSF55781">
    <property type="entry name" value="GAF domain-like"/>
    <property type="match status" value="1"/>
</dbReference>
<keyword evidence="5" id="KW-1185">Reference proteome</keyword>
<organism evidence="4 5">
    <name type="scientific">Gulosibacter molinativorax</name>
    <dbReference type="NCBI Taxonomy" id="256821"/>
    <lineage>
        <taxon>Bacteria</taxon>
        <taxon>Bacillati</taxon>
        <taxon>Actinomycetota</taxon>
        <taxon>Actinomycetes</taxon>
        <taxon>Micrococcales</taxon>
        <taxon>Microbacteriaceae</taxon>
        <taxon>Gulosibacter</taxon>
    </lineage>
</organism>
<dbReference type="PANTHER" id="PTHR30136:SF39">
    <property type="entry name" value="TRANSCRIPTIONAL REGULATORY PROTEIN"/>
    <property type="match status" value="1"/>
</dbReference>
<accession>A0ABT7CA36</accession>
<dbReference type="InterPro" id="IPR005471">
    <property type="entry name" value="Tscrpt_reg_IclR_N"/>
</dbReference>
<dbReference type="InterPro" id="IPR011991">
    <property type="entry name" value="ArsR-like_HTH"/>
</dbReference>
<sequence length="213" mass="22637">MAESGPNRSLSRAAAILDAVEDAPRTVSEIARLTGVSISATHRLANDMLELGFLRRTPESKYYLGRRFNRSTAGEIARPYIEDCRDETGETTQLWIRQGDYRICVTSADSNQELRATLPELARLQLPEGSAGQLLAGTQDALVELGKHGWVESVSKRTPGLSSVSAPVVVDGKLLGAICIAIPMARIKVGPGAEYGDAAIRCAAAVGSALSGD</sequence>
<name>A0ABT7CA36_9MICO</name>
<evidence type="ECO:0000256" key="1">
    <source>
        <dbReference type="ARBA" id="ARBA00023015"/>
    </source>
</evidence>
<dbReference type="Gene3D" id="3.30.450.40">
    <property type="match status" value="2"/>
</dbReference>
<keyword evidence="2" id="KW-0804">Transcription</keyword>
<comment type="caution">
    <text evidence="4">The sequence shown here is derived from an EMBL/GenBank/DDBJ whole genome shotgun (WGS) entry which is preliminary data.</text>
</comment>
<dbReference type="RefSeq" id="WP_026937293.1">
    <property type="nucleotide sequence ID" value="NZ_CP028426.1"/>
</dbReference>
<reference evidence="4" key="2">
    <citation type="journal article" date="2022" name="Sci. Rep.">
        <title>In silico prediction of the enzymes involved in the degradation of the herbicide molinate by Gulosibacter molinativorax ON4T.</title>
        <authorList>
            <person name="Lopes A.R."/>
            <person name="Bunin E."/>
            <person name="Viana A.T."/>
            <person name="Froufe H."/>
            <person name="Munoz-Merida A."/>
            <person name="Pinho D."/>
            <person name="Figueiredo J."/>
            <person name="Barroso C."/>
            <person name="Vaz-Moreira I."/>
            <person name="Bellanger X."/>
            <person name="Egas C."/>
            <person name="Nunes O.C."/>
        </authorList>
    </citation>
    <scope>NUCLEOTIDE SEQUENCE</scope>
    <source>
        <strain evidence="4">ON4</strain>
    </source>
</reference>
<gene>
    <name evidence="4" type="ORF">C7K25_11705</name>
</gene>
<dbReference type="PANTHER" id="PTHR30136">
    <property type="entry name" value="HELIX-TURN-HELIX TRANSCRIPTIONAL REGULATOR, ICLR FAMILY"/>
    <property type="match status" value="1"/>
</dbReference>
<reference evidence="4" key="1">
    <citation type="submission" date="2018-03" db="EMBL/GenBank/DDBJ databases">
        <authorList>
            <person name="Nunes O.C."/>
            <person name="Lopes A.R."/>
            <person name="Froufe H."/>
            <person name="Munoz-Merida A."/>
            <person name="Barroso C."/>
            <person name="Egas C."/>
        </authorList>
    </citation>
    <scope>NUCLEOTIDE SEQUENCE</scope>
    <source>
        <strain evidence="4">ON4</strain>
    </source>
</reference>
<dbReference type="SMART" id="SM00346">
    <property type="entry name" value="HTH_ICLR"/>
    <property type="match status" value="1"/>
</dbReference>
<dbReference type="CDD" id="cd00090">
    <property type="entry name" value="HTH_ARSR"/>
    <property type="match status" value="1"/>
</dbReference>